<feature type="transmembrane region" description="Helical" evidence="1">
    <location>
        <begin position="12"/>
        <end position="33"/>
    </location>
</feature>
<feature type="transmembrane region" description="Helical" evidence="1">
    <location>
        <begin position="39"/>
        <end position="58"/>
    </location>
</feature>
<dbReference type="Proteomes" id="UP000326877">
    <property type="component" value="Unassembled WGS sequence"/>
</dbReference>
<evidence type="ECO:0000313" key="2">
    <source>
        <dbReference type="EMBL" id="KAE8393540.1"/>
    </source>
</evidence>
<accession>A0A5N7CH81</accession>
<dbReference type="EMBL" id="ML735229">
    <property type="protein sequence ID" value="KAE8393540.1"/>
    <property type="molecule type" value="Genomic_DNA"/>
</dbReference>
<keyword evidence="1" id="KW-1133">Transmembrane helix</keyword>
<sequence>MPQTYYDCPYPRMPCLVVTGLLGVSWPAMVFIYGPHATISHVMLVAYVVAQVLVFILNPENYYEFTRKSPDGSEVRVRRPLVGFKRCETLVGLTGGYEVRMDGWRYEPALVRI</sequence>
<evidence type="ECO:0000256" key="1">
    <source>
        <dbReference type="SAM" id="Phobius"/>
    </source>
</evidence>
<keyword evidence="1" id="KW-0812">Transmembrane</keyword>
<name>A0A5N7CH81_PETAA</name>
<organism evidence="2">
    <name type="scientific">Petromyces alliaceus</name>
    <name type="common">Aspergillus alliaceus</name>
    <dbReference type="NCBI Taxonomy" id="209559"/>
    <lineage>
        <taxon>Eukaryota</taxon>
        <taxon>Fungi</taxon>
        <taxon>Dikarya</taxon>
        <taxon>Ascomycota</taxon>
        <taxon>Pezizomycotina</taxon>
        <taxon>Eurotiomycetes</taxon>
        <taxon>Eurotiomycetidae</taxon>
        <taxon>Eurotiales</taxon>
        <taxon>Aspergillaceae</taxon>
        <taxon>Aspergillus</taxon>
        <taxon>Aspergillus subgen. Circumdati</taxon>
    </lineage>
</organism>
<keyword evidence="1" id="KW-0472">Membrane</keyword>
<dbReference type="AlphaFoldDB" id="A0A5N7CH81"/>
<dbReference type="OrthoDB" id="4269184at2759"/>
<gene>
    <name evidence="2" type="ORF">BDV23DRAFT_149357</name>
</gene>
<proteinExistence type="predicted"/>
<protein>
    <submittedName>
        <fullName evidence="2">Uncharacterized protein</fullName>
    </submittedName>
</protein>
<reference evidence="2" key="1">
    <citation type="submission" date="2019-04" db="EMBL/GenBank/DDBJ databases">
        <title>Friends and foes A comparative genomics studyof 23 Aspergillus species from section Flavi.</title>
        <authorList>
            <consortium name="DOE Joint Genome Institute"/>
            <person name="Kjaerbolling I."/>
            <person name="Vesth T."/>
            <person name="Frisvad J.C."/>
            <person name="Nybo J.L."/>
            <person name="Theobald S."/>
            <person name="Kildgaard S."/>
            <person name="Isbrandt T."/>
            <person name="Kuo A."/>
            <person name="Sato A."/>
            <person name="Lyhne E.K."/>
            <person name="Kogle M.E."/>
            <person name="Wiebenga A."/>
            <person name="Kun R.S."/>
            <person name="Lubbers R.J."/>
            <person name="Makela M.R."/>
            <person name="Barry K."/>
            <person name="Chovatia M."/>
            <person name="Clum A."/>
            <person name="Daum C."/>
            <person name="Haridas S."/>
            <person name="He G."/>
            <person name="LaButti K."/>
            <person name="Lipzen A."/>
            <person name="Mondo S."/>
            <person name="Riley R."/>
            <person name="Salamov A."/>
            <person name="Simmons B.A."/>
            <person name="Magnuson J.K."/>
            <person name="Henrissat B."/>
            <person name="Mortensen U.H."/>
            <person name="Larsen T.O."/>
            <person name="Devries R.P."/>
            <person name="Grigoriev I.V."/>
            <person name="Machida M."/>
            <person name="Baker S.E."/>
            <person name="Andersen M.R."/>
        </authorList>
    </citation>
    <scope>NUCLEOTIDE SEQUENCE [LARGE SCALE GENOMIC DNA]</scope>
    <source>
        <strain evidence="2">IBT 14317</strain>
    </source>
</reference>